<reference evidence="3" key="2">
    <citation type="submission" date="2015-01" db="EMBL/GenBank/DDBJ databases">
        <title>Evolutionary Origins and Diversification of the Mycorrhizal Mutualists.</title>
        <authorList>
            <consortium name="DOE Joint Genome Institute"/>
            <consortium name="Mycorrhizal Genomics Consortium"/>
            <person name="Kohler A."/>
            <person name="Kuo A."/>
            <person name="Nagy L.G."/>
            <person name="Floudas D."/>
            <person name="Copeland A."/>
            <person name="Barry K.W."/>
            <person name="Cichocki N."/>
            <person name="Veneault-Fourrey C."/>
            <person name="LaButti K."/>
            <person name="Lindquist E.A."/>
            <person name="Lipzen A."/>
            <person name="Lundell T."/>
            <person name="Morin E."/>
            <person name="Murat C."/>
            <person name="Riley R."/>
            <person name="Ohm R."/>
            <person name="Sun H."/>
            <person name="Tunlid A."/>
            <person name="Henrissat B."/>
            <person name="Grigoriev I.V."/>
            <person name="Hibbett D.S."/>
            <person name="Martin F."/>
        </authorList>
    </citation>
    <scope>NUCLEOTIDE SEQUENCE [LARGE SCALE GENOMIC DNA]</scope>
    <source>
        <strain evidence="3">MAFF 305830</strain>
    </source>
</reference>
<reference evidence="2 3" key="1">
    <citation type="submission" date="2014-04" db="EMBL/GenBank/DDBJ databases">
        <authorList>
            <consortium name="DOE Joint Genome Institute"/>
            <person name="Kuo A."/>
            <person name="Zuccaro A."/>
            <person name="Kohler A."/>
            <person name="Nagy L.G."/>
            <person name="Floudas D."/>
            <person name="Copeland A."/>
            <person name="Barry K.W."/>
            <person name="Cichocki N."/>
            <person name="Veneault-Fourrey C."/>
            <person name="LaButti K."/>
            <person name="Lindquist E.A."/>
            <person name="Lipzen A."/>
            <person name="Lundell T."/>
            <person name="Morin E."/>
            <person name="Murat C."/>
            <person name="Sun H."/>
            <person name="Tunlid A."/>
            <person name="Henrissat B."/>
            <person name="Grigoriev I.V."/>
            <person name="Hibbett D.S."/>
            <person name="Martin F."/>
            <person name="Nordberg H.P."/>
            <person name="Cantor M.N."/>
            <person name="Hua S.X."/>
        </authorList>
    </citation>
    <scope>NUCLEOTIDE SEQUENCE [LARGE SCALE GENOMIC DNA]</scope>
    <source>
        <strain evidence="2 3">MAFF 305830</strain>
    </source>
</reference>
<feature type="compositionally biased region" description="Polar residues" evidence="1">
    <location>
        <begin position="362"/>
        <end position="375"/>
    </location>
</feature>
<name>A0A0C3BD47_SERVB</name>
<keyword evidence="3" id="KW-1185">Reference proteome</keyword>
<feature type="compositionally biased region" description="Polar residues" evidence="1">
    <location>
        <begin position="405"/>
        <end position="427"/>
    </location>
</feature>
<feature type="region of interest" description="Disordered" evidence="1">
    <location>
        <begin position="362"/>
        <end position="486"/>
    </location>
</feature>
<protein>
    <submittedName>
        <fullName evidence="2">Uncharacterized protein</fullName>
    </submittedName>
</protein>
<feature type="compositionally biased region" description="Low complexity" evidence="1">
    <location>
        <begin position="376"/>
        <end position="395"/>
    </location>
</feature>
<organism evidence="2 3">
    <name type="scientific">Serendipita vermifera MAFF 305830</name>
    <dbReference type="NCBI Taxonomy" id="933852"/>
    <lineage>
        <taxon>Eukaryota</taxon>
        <taxon>Fungi</taxon>
        <taxon>Dikarya</taxon>
        <taxon>Basidiomycota</taxon>
        <taxon>Agaricomycotina</taxon>
        <taxon>Agaricomycetes</taxon>
        <taxon>Sebacinales</taxon>
        <taxon>Serendipitaceae</taxon>
        <taxon>Serendipita</taxon>
    </lineage>
</organism>
<proteinExistence type="predicted"/>
<evidence type="ECO:0000313" key="2">
    <source>
        <dbReference type="EMBL" id="KIM30054.1"/>
    </source>
</evidence>
<accession>A0A0C3BD47</accession>
<evidence type="ECO:0000313" key="3">
    <source>
        <dbReference type="Proteomes" id="UP000054097"/>
    </source>
</evidence>
<dbReference type="Proteomes" id="UP000054097">
    <property type="component" value="Unassembled WGS sequence"/>
</dbReference>
<gene>
    <name evidence="2" type="ORF">M408DRAFT_100518</name>
</gene>
<sequence length="629" mass="70101">MHPGYVVEFQHSITCLNSNLEYIELSGDAHLDLFAAQLAGNSMSRKRALKSNIFSPDFEEHCKEARALHEIFNSSLEIVAHRPKTAYHHLVPSVKFSILRDRSKTDNAEASYTSAVFKKLWDKAYHRVEESVSPAPVWYATEEEIALDHKLLQDYQKTFPAKYDSAFDTSQMDEVLVPSGKRYTFPRMRPYHPMQLLFGASIPYSRVVTTFAYRAEMIKFHCSSEARRMGPDPNSTWVTYKWHFTVMVTLYGPRCLLTGQTYVIGVLGHPMTLSEGKISHEMSMVLGLPEVSHQVTIAYTYTSIQVPVGGSFPADITIKEIVDMMNGGGNVRCESSISNRFHFTWTHGHELTTAMEVLTTYSQPKDSDSSSLAPYSTSSKDSDSSSLVLSSASPSEVLGLGSGPTVPTTPHSGANTLEDLSQVTANPTMEVDEPTNDSAEESDLEVEDEDSDLESVSGSDFSNENDMPDDSESNDGESSAAESELEDDKYLLEDDELLDLQPIPTSRFGFDSRKNREVMDLDEDFFQLDGDLDEEQMRTDALAENPNMDAKEVQLKIIFQKRLANMRLSLEAFRLGTSAPSLGNDSTGLDLLSVGDHEKSLSGAQNPLRHFFDDHPRLNDLDSHEAAEV</sequence>
<dbReference type="HOGENOM" id="CLU_434874_0_0_1"/>
<feature type="compositionally biased region" description="Acidic residues" evidence="1">
    <location>
        <begin position="430"/>
        <end position="453"/>
    </location>
</feature>
<feature type="compositionally biased region" description="Acidic residues" evidence="1">
    <location>
        <begin position="466"/>
        <end position="475"/>
    </location>
</feature>
<evidence type="ECO:0000256" key="1">
    <source>
        <dbReference type="SAM" id="MobiDB-lite"/>
    </source>
</evidence>
<dbReference type="EMBL" id="KN824286">
    <property type="protein sequence ID" value="KIM30054.1"/>
    <property type="molecule type" value="Genomic_DNA"/>
</dbReference>
<dbReference type="AlphaFoldDB" id="A0A0C3BD47"/>